<proteinExistence type="predicted"/>
<feature type="compositionally biased region" description="Basic and acidic residues" evidence="1">
    <location>
        <begin position="285"/>
        <end position="301"/>
    </location>
</feature>
<evidence type="ECO:0000313" key="2">
    <source>
        <dbReference type="EMBL" id="KAL0914542.1"/>
    </source>
</evidence>
<dbReference type="EMBL" id="JANQDX010000012">
    <property type="protein sequence ID" value="KAL0914542.1"/>
    <property type="molecule type" value="Genomic_DNA"/>
</dbReference>
<feature type="region of interest" description="Disordered" evidence="1">
    <location>
        <begin position="243"/>
        <end position="304"/>
    </location>
</feature>
<dbReference type="Gene3D" id="1.25.40.10">
    <property type="entry name" value="Tetratricopeptide repeat domain"/>
    <property type="match status" value="1"/>
</dbReference>
<accession>A0ABD0UVS4</accession>
<feature type="region of interest" description="Disordered" evidence="1">
    <location>
        <begin position="204"/>
        <end position="225"/>
    </location>
</feature>
<protein>
    <submittedName>
        <fullName evidence="2">Uncharacterized protein</fullName>
    </submittedName>
</protein>
<evidence type="ECO:0000313" key="3">
    <source>
        <dbReference type="Proteomes" id="UP001552299"/>
    </source>
</evidence>
<sequence length="342" mass="38892">MAAKKVDALKDRLKGEVGQLKAAFEDRILSMEDKFSNIEEMMKKVLDLHVQPVALEASALIERNANSGNRRDDHNVEILEEEERRQFFEPPPRRGIGKGVGRLWHVEAKETYEMDLKYSANSIPLWLSIANLKEKVNGLSKDRAILTMGRKRNPHNPKFWLTPIHAELKHGNKKEAVALMEKALQECPTSGILWSRGQRKRVRYRNSRSGADQSEEDDPPRDGAAHSRFPLILVATGLAAGGGHHLRSSLRAPEPAIGEEHASTVRLGRRTQIREDNSEVASSIKARERDRDKEKGGENRPKRNWGRVYLRGNVTYVDEELQLHRFASKHSTLLRPSITKYI</sequence>
<organism evidence="2 3">
    <name type="scientific">Dendrobium thyrsiflorum</name>
    <name type="common">Pinecone-like raceme dendrobium</name>
    <name type="synonym">Orchid</name>
    <dbReference type="NCBI Taxonomy" id="117978"/>
    <lineage>
        <taxon>Eukaryota</taxon>
        <taxon>Viridiplantae</taxon>
        <taxon>Streptophyta</taxon>
        <taxon>Embryophyta</taxon>
        <taxon>Tracheophyta</taxon>
        <taxon>Spermatophyta</taxon>
        <taxon>Magnoliopsida</taxon>
        <taxon>Liliopsida</taxon>
        <taxon>Asparagales</taxon>
        <taxon>Orchidaceae</taxon>
        <taxon>Epidendroideae</taxon>
        <taxon>Malaxideae</taxon>
        <taxon>Dendrobiinae</taxon>
        <taxon>Dendrobium</taxon>
    </lineage>
</organism>
<dbReference type="InterPro" id="IPR011990">
    <property type="entry name" value="TPR-like_helical_dom_sf"/>
</dbReference>
<comment type="caution">
    <text evidence="2">The sequence shown here is derived from an EMBL/GenBank/DDBJ whole genome shotgun (WGS) entry which is preliminary data.</text>
</comment>
<name>A0ABD0UVS4_DENTH</name>
<gene>
    <name evidence="2" type="ORF">M5K25_014898</name>
</gene>
<evidence type="ECO:0000256" key="1">
    <source>
        <dbReference type="SAM" id="MobiDB-lite"/>
    </source>
</evidence>
<dbReference type="AlphaFoldDB" id="A0ABD0UVS4"/>
<reference evidence="2 3" key="1">
    <citation type="journal article" date="2024" name="Plant Biotechnol. J.">
        <title>Dendrobium thyrsiflorum genome and its molecular insights into genes involved in important horticultural traits.</title>
        <authorList>
            <person name="Chen B."/>
            <person name="Wang J.Y."/>
            <person name="Zheng P.J."/>
            <person name="Li K.L."/>
            <person name="Liang Y.M."/>
            <person name="Chen X.F."/>
            <person name="Zhang C."/>
            <person name="Zhao X."/>
            <person name="He X."/>
            <person name="Zhang G.Q."/>
            <person name="Liu Z.J."/>
            <person name="Xu Q."/>
        </authorList>
    </citation>
    <scope>NUCLEOTIDE SEQUENCE [LARGE SCALE GENOMIC DNA]</scope>
    <source>
        <strain evidence="2">GZMU011</strain>
    </source>
</reference>
<dbReference type="Proteomes" id="UP001552299">
    <property type="component" value="Unassembled WGS sequence"/>
</dbReference>
<dbReference type="SUPFAM" id="SSF48452">
    <property type="entry name" value="TPR-like"/>
    <property type="match status" value="1"/>
</dbReference>
<keyword evidence="3" id="KW-1185">Reference proteome</keyword>